<dbReference type="PANTHER" id="PTHR46349">
    <property type="entry name" value="CINGULIN-LIKE PROTEIN 1-RELATED"/>
    <property type="match status" value="1"/>
</dbReference>
<evidence type="ECO:0000256" key="2">
    <source>
        <dbReference type="SAM" id="Coils"/>
    </source>
</evidence>
<evidence type="ECO:0000256" key="3">
    <source>
        <dbReference type="SAM" id="MobiDB-lite"/>
    </source>
</evidence>
<dbReference type="Proteomes" id="UP001591681">
    <property type="component" value="Unassembled WGS sequence"/>
</dbReference>
<proteinExistence type="predicted"/>
<evidence type="ECO:0000313" key="6">
    <source>
        <dbReference type="Proteomes" id="UP001591681"/>
    </source>
</evidence>
<feature type="compositionally biased region" description="Polar residues" evidence="3">
    <location>
        <begin position="447"/>
        <end position="457"/>
    </location>
</feature>
<feature type="compositionally biased region" description="Basic and acidic residues" evidence="3">
    <location>
        <begin position="385"/>
        <end position="395"/>
    </location>
</feature>
<feature type="compositionally biased region" description="Polar residues" evidence="3">
    <location>
        <begin position="346"/>
        <end position="357"/>
    </location>
</feature>
<evidence type="ECO:0000313" key="5">
    <source>
        <dbReference type="EMBL" id="KAL2099667.1"/>
    </source>
</evidence>
<feature type="coiled-coil region" evidence="2">
    <location>
        <begin position="111"/>
        <end position="170"/>
    </location>
</feature>
<feature type="domain" description="Myosin tail" evidence="4">
    <location>
        <begin position="873"/>
        <end position="1098"/>
    </location>
</feature>
<dbReference type="PANTHER" id="PTHR46349:SF2">
    <property type="entry name" value="CINGULIN-LIKE PROTEIN 1"/>
    <property type="match status" value="1"/>
</dbReference>
<comment type="caution">
    <text evidence="5">The sequence shown here is derived from an EMBL/GenBank/DDBJ whole genome shotgun (WGS) entry which is preliminary data.</text>
</comment>
<evidence type="ECO:0000256" key="1">
    <source>
        <dbReference type="ARBA" id="ARBA00023054"/>
    </source>
</evidence>
<feature type="compositionally biased region" description="Polar residues" evidence="3">
    <location>
        <begin position="239"/>
        <end position="252"/>
    </location>
</feature>
<organism evidence="5 6">
    <name type="scientific">Coilia grayii</name>
    <name type="common">Gray's grenadier anchovy</name>
    <dbReference type="NCBI Taxonomy" id="363190"/>
    <lineage>
        <taxon>Eukaryota</taxon>
        <taxon>Metazoa</taxon>
        <taxon>Chordata</taxon>
        <taxon>Craniata</taxon>
        <taxon>Vertebrata</taxon>
        <taxon>Euteleostomi</taxon>
        <taxon>Actinopterygii</taxon>
        <taxon>Neopterygii</taxon>
        <taxon>Teleostei</taxon>
        <taxon>Clupei</taxon>
        <taxon>Clupeiformes</taxon>
        <taxon>Clupeoidei</taxon>
        <taxon>Engraulidae</taxon>
        <taxon>Coilinae</taxon>
        <taxon>Coilia</taxon>
    </lineage>
</organism>
<name>A0ABD1KKF1_9TELE</name>
<feature type="region of interest" description="Disordered" evidence="3">
    <location>
        <begin position="310"/>
        <end position="329"/>
    </location>
</feature>
<feature type="compositionally biased region" description="Low complexity" evidence="3">
    <location>
        <begin position="310"/>
        <end position="324"/>
    </location>
</feature>
<dbReference type="Pfam" id="PF01576">
    <property type="entry name" value="Myosin_tail_1"/>
    <property type="match status" value="1"/>
</dbReference>
<dbReference type="InterPro" id="IPR002928">
    <property type="entry name" value="Myosin_tail"/>
</dbReference>
<sequence>MQHLRRGSQPGMCSGLSRTTRLTVGLNSSGLNHAAMATGPRSEWRGVSGMLSHRHGLWQIDGCCASSGASRVLPPSLLKLRQLLEDKLHILQETVSADRQVSKASDTVGDIKKHVEQSEALRNHLIELQRNTEQEISTITQQLGSVVLERELLSCELSDLEREHSEVQGALHSSQDSDSTSTLLQRRRELQVCIAGRSAQRERVCFREQALRALQGILSADVHRYQQDAHRLHLLSHRAGSSSMPGESQQELDNMGSLRSDSRKAPALHSEPTPLTNGHWAMASKGGAPSRGSQGGTTIEDEDRRWRFSKQQTAAAGAANNKGSNLTRSGSVKDLIHRFSLPDSPVSATVSPESSPDTLGAGPLGSKTTPELGRARGTPEPSKPTTKDHEGKEAEEASSPQRSPMTAVSVTVTPPSDGSSHTDKESATTGLSNGVTADSGKKVESPFDSSKPNSPSSTEEEAPGAKPGRNPKYQLYVSGDPLGNGGGSRDADGLGVVGGESGPRLGRWDSSRLGTNYRGSMESLASRDWDTMSDRVGGFESPPPRVFNSPYTTSLDFNPIHRMSEYKVQDGLSPVTSDFNIFGLNGRSTSPVTYNTLPAPRARYTPAFDTISRRREREVVTNVPLRLGMPNKRDYIEELTKQLEEIQRRNQFLEAESIEMDKERNQIRFEMRGLLVNNEDLVRNNAQLQAEMKKMRERMVELESDHNVMVERFRQMEGELREAREVMVEANTQEYAFNFLQQSLKNKIQDAEEALEKQTQHAQSLSEKLWLAERKLEELEVDKESKGKKNSALNSSVQRLEAELAEALQSCTQSGAELGLQQKLRAEAQLRVEELEESLLEKNQEMLRLQQIIGRLQGEVSGKLIDKEQSLEEEIQLRERIQLQCKQAERHVEDLQMELHTARQAKEDLAKQLKSTQESIIDLESDLEEMHDSEQRWAAKHKRAIEQTEQLQLKLIQEKDQTDQLECEKAILERQVKDLRSEVDELQNSKVQDDVISKAEGRVKELENNLRAEERNKTVLANTVSKLERRINELTDQLEEENRVATEQRDLMTQRMRSLKRQLNEVEEEASRREVQHRSTQRELAEERETSQRLQRQLLDQHLQLKRKESMMMKQTLGSLKLDLSIDEEDEAVNNTAN</sequence>
<feature type="region of interest" description="Disordered" evidence="3">
    <location>
        <begin position="239"/>
        <end position="303"/>
    </location>
</feature>
<protein>
    <recommendedName>
        <fullName evidence="4">Myosin tail domain-containing protein</fullName>
    </recommendedName>
</protein>
<reference evidence="5 6" key="1">
    <citation type="submission" date="2024-09" db="EMBL/GenBank/DDBJ databases">
        <title>A chromosome-level genome assembly of Gray's grenadier anchovy, Coilia grayii.</title>
        <authorList>
            <person name="Fu Z."/>
        </authorList>
    </citation>
    <scope>NUCLEOTIDE SEQUENCE [LARGE SCALE GENOMIC DNA]</scope>
    <source>
        <strain evidence="5">G4</strain>
        <tissue evidence="5">Muscle</tissue>
    </source>
</reference>
<dbReference type="EMBL" id="JBHFQA010000004">
    <property type="protein sequence ID" value="KAL2099667.1"/>
    <property type="molecule type" value="Genomic_DNA"/>
</dbReference>
<gene>
    <name evidence="5" type="ORF">ACEWY4_004061</name>
</gene>
<dbReference type="AlphaFoldDB" id="A0ABD1KKF1"/>
<keyword evidence="6" id="KW-1185">Reference proteome</keyword>
<feature type="compositionally biased region" description="Polar residues" evidence="3">
    <location>
        <begin position="398"/>
        <end position="419"/>
    </location>
</feature>
<keyword evidence="1 2" id="KW-0175">Coiled coil</keyword>
<feature type="region of interest" description="Disordered" evidence="3">
    <location>
        <begin position="343"/>
        <end position="502"/>
    </location>
</feature>
<feature type="region of interest" description="Disordered" evidence="3">
    <location>
        <begin position="1063"/>
        <end position="1093"/>
    </location>
</feature>
<accession>A0ABD1KKF1</accession>
<feature type="compositionally biased region" description="Basic and acidic residues" evidence="3">
    <location>
        <begin position="1069"/>
        <end position="1091"/>
    </location>
</feature>
<evidence type="ECO:0000259" key="4">
    <source>
        <dbReference type="Pfam" id="PF01576"/>
    </source>
</evidence>
<feature type="compositionally biased region" description="Polar residues" evidence="3">
    <location>
        <begin position="427"/>
        <end position="436"/>
    </location>
</feature>